<dbReference type="Gene3D" id="3.30.360.10">
    <property type="entry name" value="Dihydrodipicolinate Reductase, domain 2"/>
    <property type="match status" value="1"/>
</dbReference>
<dbReference type="HOGENOM" id="CLU_023194_19_1_6"/>
<dbReference type="AlphaFoldDB" id="C9PQX4"/>
<name>C9PQX4_9PAST</name>
<evidence type="ECO:0000259" key="4">
    <source>
        <dbReference type="Pfam" id="PF02894"/>
    </source>
</evidence>
<keyword evidence="6" id="KW-1185">Reference proteome</keyword>
<evidence type="ECO:0000259" key="3">
    <source>
        <dbReference type="Pfam" id="PF01408"/>
    </source>
</evidence>
<dbReference type="Pfam" id="PF02894">
    <property type="entry name" value="GFO_IDH_MocA_C"/>
    <property type="match status" value="1"/>
</dbReference>
<dbReference type="EMBL" id="ACZR01000014">
    <property type="protein sequence ID" value="EEX49875.1"/>
    <property type="molecule type" value="Genomic_DNA"/>
</dbReference>
<dbReference type="RefSeq" id="WP_005762171.1">
    <property type="nucleotide sequence ID" value="NZ_GG704810.1"/>
</dbReference>
<organism evidence="5 6">
    <name type="scientific">Pasteurella dagmatis ATCC 43325</name>
    <dbReference type="NCBI Taxonomy" id="667128"/>
    <lineage>
        <taxon>Bacteria</taxon>
        <taxon>Pseudomonadati</taxon>
        <taxon>Pseudomonadota</taxon>
        <taxon>Gammaproteobacteria</taxon>
        <taxon>Pasteurellales</taxon>
        <taxon>Pasteurellaceae</taxon>
        <taxon>Pasteurella</taxon>
    </lineage>
</organism>
<dbReference type="STRING" id="667128.HMPREF0621_1398"/>
<keyword evidence="2" id="KW-0560">Oxidoreductase</keyword>
<evidence type="ECO:0000313" key="5">
    <source>
        <dbReference type="EMBL" id="EEX49875.1"/>
    </source>
</evidence>
<reference evidence="5 6" key="1">
    <citation type="submission" date="2009-10" db="EMBL/GenBank/DDBJ databases">
        <authorList>
            <person name="Muzny D."/>
            <person name="Qin X."/>
            <person name="Deng J."/>
            <person name="Jiang H."/>
            <person name="Liu Y."/>
            <person name="Qu J."/>
            <person name="Song X.-Z."/>
            <person name="Zhang L."/>
            <person name="Thornton R."/>
            <person name="Coyle M."/>
            <person name="Francisco L."/>
            <person name="Jackson L."/>
            <person name="Javaid M."/>
            <person name="Korchina V."/>
            <person name="Kovar C."/>
            <person name="Mata R."/>
            <person name="Mathew T."/>
            <person name="Ngo R."/>
            <person name="Nguyen L."/>
            <person name="Nguyen N."/>
            <person name="Okwuonu G."/>
            <person name="Ongeri F."/>
            <person name="Pham C."/>
            <person name="Simmons D."/>
            <person name="Wilczek-Boney K."/>
            <person name="Hale W."/>
            <person name="Jakkamsetti A."/>
            <person name="Pham P."/>
            <person name="Ruth R."/>
            <person name="San Lucas F."/>
            <person name="Warren J."/>
            <person name="Zhang J."/>
            <person name="Zhao Z."/>
            <person name="Zhou C."/>
            <person name="Zhu D."/>
            <person name="Lee S."/>
            <person name="Bess C."/>
            <person name="Blankenburg K."/>
            <person name="Forbes L."/>
            <person name="Fu Q."/>
            <person name="Gubbala S."/>
            <person name="Hirani K."/>
            <person name="Jayaseelan J.C."/>
            <person name="Lara F."/>
            <person name="Munidasa M."/>
            <person name="Palculict T."/>
            <person name="Patil S."/>
            <person name="Pu L.-L."/>
            <person name="Saada N."/>
            <person name="Tang L."/>
            <person name="Weissenberger G."/>
            <person name="Zhu Y."/>
            <person name="Hemphill L."/>
            <person name="Shang Y."/>
            <person name="Youmans B."/>
            <person name="Ayvaz T."/>
            <person name="Ross M."/>
            <person name="Santibanez J."/>
            <person name="Aqrawi P."/>
            <person name="Gross S."/>
            <person name="Joshi V."/>
            <person name="Fowler G."/>
            <person name="Nazareth L."/>
            <person name="Reid J."/>
            <person name="Worley K."/>
            <person name="Petrosino J."/>
            <person name="Highlander S."/>
            <person name="Gibbs R."/>
        </authorList>
    </citation>
    <scope>NUCLEOTIDE SEQUENCE [LARGE SCALE GENOMIC DNA]</scope>
    <source>
        <strain evidence="5 6">ATCC 43325</strain>
    </source>
</reference>
<dbReference type="Gene3D" id="3.40.50.720">
    <property type="entry name" value="NAD(P)-binding Rossmann-like Domain"/>
    <property type="match status" value="1"/>
</dbReference>
<dbReference type="Proteomes" id="UP000005519">
    <property type="component" value="Unassembled WGS sequence"/>
</dbReference>
<dbReference type="OrthoDB" id="9774191at2"/>
<evidence type="ECO:0000256" key="1">
    <source>
        <dbReference type="ARBA" id="ARBA00010928"/>
    </source>
</evidence>
<gene>
    <name evidence="5" type="ORF">HMPREF0621_1398</name>
</gene>
<dbReference type="SUPFAM" id="SSF51735">
    <property type="entry name" value="NAD(P)-binding Rossmann-fold domains"/>
    <property type="match status" value="1"/>
</dbReference>
<evidence type="ECO:0000256" key="2">
    <source>
        <dbReference type="ARBA" id="ARBA00023002"/>
    </source>
</evidence>
<dbReference type="SUPFAM" id="SSF55347">
    <property type="entry name" value="Glyceraldehyde-3-phosphate dehydrogenase-like, C-terminal domain"/>
    <property type="match status" value="1"/>
</dbReference>
<comment type="caution">
    <text evidence="5">The sequence shown here is derived from an EMBL/GenBank/DDBJ whole genome shotgun (WGS) entry which is preliminary data.</text>
</comment>
<evidence type="ECO:0000313" key="6">
    <source>
        <dbReference type="Proteomes" id="UP000005519"/>
    </source>
</evidence>
<dbReference type="Pfam" id="PF01408">
    <property type="entry name" value="GFO_IDH_MocA"/>
    <property type="match status" value="1"/>
</dbReference>
<comment type="similarity">
    <text evidence="1">Belongs to the Gfo/Idh/MocA family.</text>
</comment>
<dbReference type="PANTHER" id="PTHR43708">
    <property type="entry name" value="CONSERVED EXPRESSED OXIDOREDUCTASE (EUROFUNG)"/>
    <property type="match status" value="1"/>
</dbReference>
<accession>C9PQX4</accession>
<dbReference type="InterPro" id="IPR004104">
    <property type="entry name" value="Gfo/Idh/MocA-like_OxRdtase_C"/>
</dbReference>
<sequence length="348" mass="39846">MKSIINVGIAGFGMSAKIFHCPFLHLDSRFQLKKVFERNSKNAKQYYPYVDVVHQFDELLTEDIDLVIITTPNQTHYEFAKQAILASKNVIVEKPITIHSQQALELAQLAEKQNVTLSVYQNRRWDNGALTVKKLINENILGDIVEYEIRFERFSPNKNPKAWKETGELGTGLVYDLGVHLIDHVVDLFGVPISLYADVVKQNPNSGSDDFFRITFYYEGKRVIMSATKFARESAPHIILQGKKGSYLQPKVDNQEALLIKGIEPKGNWNKLPQEQWGILHTEIENEVIRKKIEPELGNYQAYYNNIYDSICNDLPLKVTAQQAYIVLQLIEKVYESAKCGQKLLINL</sequence>
<protein>
    <submittedName>
        <fullName evidence="5">Oxidoreductase, NAD-binding domain protein</fullName>
    </submittedName>
</protein>
<dbReference type="InterPro" id="IPR036291">
    <property type="entry name" value="NAD(P)-bd_dom_sf"/>
</dbReference>
<dbReference type="GO" id="GO:0000166">
    <property type="term" value="F:nucleotide binding"/>
    <property type="evidence" value="ECO:0007669"/>
    <property type="project" value="InterPro"/>
</dbReference>
<dbReference type="InterPro" id="IPR000683">
    <property type="entry name" value="Gfo/Idh/MocA-like_OxRdtase_N"/>
</dbReference>
<dbReference type="GO" id="GO:0016491">
    <property type="term" value="F:oxidoreductase activity"/>
    <property type="evidence" value="ECO:0007669"/>
    <property type="project" value="UniProtKB-KW"/>
</dbReference>
<feature type="domain" description="Gfo/Idh/MocA-like oxidoreductase C-terminal" evidence="4">
    <location>
        <begin position="133"/>
        <end position="343"/>
    </location>
</feature>
<dbReference type="PANTHER" id="PTHR43708:SF5">
    <property type="entry name" value="CONSERVED EXPRESSED OXIDOREDUCTASE (EUROFUNG)-RELATED"/>
    <property type="match status" value="1"/>
</dbReference>
<proteinExistence type="inferred from homology"/>
<feature type="domain" description="Gfo/Idh/MocA-like oxidoreductase N-terminal" evidence="3">
    <location>
        <begin position="5"/>
        <end position="120"/>
    </location>
</feature>
<dbReference type="InterPro" id="IPR051317">
    <property type="entry name" value="Gfo/Idh/MocA_oxidoreduct"/>
</dbReference>